<dbReference type="OrthoDB" id="6769926at2759"/>
<reference evidence="1" key="1">
    <citation type="submission" date="2021-10" db="EMBL/GenBank/DDBJ databases">
        <title>Tropical sea cucumber genome reveals ecological adaptation and Cuvierian tubules defense mechanism.</title>
        <authorList>
            <person name="Chen T."/>
        </authorList>
    </citation>
    <scope>NUCLEOTIDE SEQUENCE</scope>
    <source>
        <strain evidence="1">Nanhai2018</strain>
        <tissue evidence="1">Muscle</tissue>
    </source>
</reference>
<organism evidence="1 2">
    <name type="scientific">Holothuria leucospilota</name>
    <name type="common">Black long sea cucumber</name>
    <name type="synonym">Mertensiothuria leucospilota</name>
    <dbReference type="NCBI Taxonomy" id="206669"/>
    <lineage>
        <taxon>Eukaryota</taxon>
        <taxon>Metazoa</taxon>
        <taxon>Echinodermata</taxon>
        <taxon>Eleutherozoa</taxon>
        <taxon>Echinozoa</taxon>
        <taxon>Holothuroidea</taxon>
        <taxon>Aspidochirotacea</taxon>
        <taxon>Aspidochirotida</taxon>
        <taxon>Holothuriidae</taxon>
        <taxon>Holothuria</taxon>
    </lineage>
</organism>
<dbReference type="AlphaFoldDB" id="A0A9Q1H482"/>
<evidence type="ECO:0000313" key="2">
    <source>
        <dbReference type="Proteomes" id="UP001152320"/>
    </source>
</evidence>
<dbReference type="Proteomes" id="UP001152320">
    <property type="component" value="Chromosome 12"/>
</dbReference>
<comment type="caution">
    <text evidence="1">The sequence shown here is derived from an EMBL/GenBank/DDBJ whole genome shotgun (WGS) entry which is preliminary data.</text>
</comment>
<evidence type="ECO:0000313" key="1">
    <source>
        <dbReference type="EMBL" id="KAJ8031890.1"/>
    </source>
</evidence>
<name>A0A9Q1H482_HOLLE</name>
<keyword evidence="2" id="KW-1185">Reference proteome</keyword>
<dbReference type="EMBL" id="JAIZAY010000012">
    <property type="protein sequence ID" value="KAJ8031890.1"/>
    <property type="molecule type" value="Genomic_DNA"/>
</dbReference>
<sequence>MYGRVLRTPIDVIVPRVKQETVTDYPTNVEQLEEKIRGTNAQAREHLKMAADRQSFRVNRKASEETYEKGDLVLVHSPAVKKGTTSKLHRPWQGPGLVLKRINDVLFRVTMGPQKKPRRIH</sequence>
<protein>
    <submittedName>
        <fullName evidence="1">Uncharacterized protein</fullName>
    </submittedName>
</protein>
<proteinExistence type="predicted"/>
<gene>
    <name evidence="1" type="ORF">HOLleu_25243</name>
</gene>
<accession>A0A9Q1H482</accession>